<dbReference type="AlphaFoldDB" id="A0A917BH16"/>
<dbReference type="Gene3D" id="3.30.560.10">
    <property type="entry name" value="Glucose Oxidase, domain 3"/>
    <property type="match status" value="1"/>
</dbReference>
<dbReference type="SUPFAM" id="SSF51905">
    <property type="entry name" value="FAD/NAD(P)-binding domain"/>
    <property type="match status" value="1"/>
</dbReference>
<dbReference type="EMBL" id="BMGP01000012">
    <property type="protein sequence ID" value="GGF42140.1"/>
    <property type="molecule type" value="Genomic_DNA"/>
</dbReference>
<name>A0A917BH16_9MICO</name>
<protein>
    <recommendedName>
        <fullName evidence="2">Glucose-methanol-choline oxidoreductase C-terminal domain-containing protein</fullName>
    </recommendedName>
</protein>
<evidence type="ECO:0000313" key="3">
    <source>
        <dbReference type="EMBL" id="GGF42140.1"/>
    </source>
</evidence>
<accession>A0A917BH16</accession>
<dbReference type="GO" id="GO:0050660">
    <property type="term" value="F:flavin adenine dinucleotide binding"/>
    <property type="evidence" value="ECO:0007669"/>
    <property type="project" value="InterPro"/>
</dbReference>
<gene>
    <name evidence="3" type="ORF">GCM10011399_38480</name>
</gene>
<dbReference type="PANTHER" id="PTHR11552:SF147">
    <property type="entry name" value="CHOLINE DEHYDROGENASE, MITOCHONDRIAL"/>
    <property type="match status" value="1"/>
</dbReference>
<dbReference type="InterPro" id="IPR012132">
    <property type="entry name" value="GMC_OxRdtase"/>
</dbReference>
<feature type="domain" description="Glucose-methanol-choline oxidoreductase C-terminal" evidence="2">
    <location>
        <begin position="6"/>
        <end position="100"/>
    </location>
</feature>
<proteinExistence type="inferred from homology"/>
<comment type="caution">
    <text evidence="3">The sequence shown here is derived from an EMBL/GenBank/DDBJ whole genome shotgun (WGS) entry which is preliminary data.</text>
</comment>
<dbReference type="PANTHER" id="PTHR11552">
    <property type="entry name" value="GLUCOSE-METHANOL-CHOLINE GMC OXIDOREDUCTASE"/>
    <property type="match status" value="1"/>
</dbReference>
<dbReference type="RefSeq" id="WP_188681407.1">
    <property type="nucleotide sequence ID" value="NZ_BMGP01000012.1"/>
</dbReference>
<dbReference type="Gene3D" id="3.50.50.60">
    <property type="entry name" value="FAD/NAD(P)-binding domain"/>
    <property type="match status" value="1"/>
</dbReference>
<evidence type="ECO:0000259" key="2">
    <source>
        <dbReference type="Pfam" id="PF05199"/>
    </source>
</evidence>
<evidence type="ECO:0000313" key="4">
    <source>
        <dbReference type="Proteomes" id="UP000598775"/>
    </source>
</evidence>
<dbReference type="InterPro" id="IPR036188">
    <property type="entry name" value="FAD/NAD-bd_sf"/>
</dbReference>
<dbReference type="Proteomes" id="UP000598775">
    <property type="component" value="Unassembled WGS sequence"/>
</dbReference>
<evidence type="ECO:0000256" key="1">
    <source>
        <dbReference type="ARBA" id="ARBA00010790"/>
    </source>
</evidence>
<dbReference type="Pfam" id="PF05199">
    <property type="entry name" value="GMC_oxred_C"/>
    <property type="match status" value="1"/>
</dbReference>
<sequence>MKNGTAREVLAASPVADYIVDEDFPGSAVTSPDEVVAYVLATSGAGLCHAIGANGMGPNDDDVVGARLRVRGVQELRVADASVLPVQVAGNTAAPTIVVGWIAAD</sequence>
<comment type="similarity">
    <text evidence="1">Belongs to the GMC oxidoreductase family.</text>
</comment>
<dbReference type="InterPro" id="IPR007867">
    <property type="entry name" value="GMC_OxRtase_C"/>
</dbReference>
<organism evidence="3 4">
    <name type="scientific">Subtercola lobariae</name>
    <dbReference type="NCBI Taxonomy" id="1588641"/>
    <lineage>
        <taxon>Bacteria</taxon>
        <taxon>Bacillati</taxon>
        <taxon>Actinomycetota</taxon>
        <taxon>Actinomycetes</taxon>
        <taxon>Micrococcales</taxon>
        <taxon>Microbacteriaceae</taxon>
        <taxon>Subtercola</taxon>
    </lineage>
</organism>
<keyword evidence="4" id="KW-1185">Reference proteome</keyword>
<reference evidence="3 4" key="1">
    <citation type="journal article" date="2014" name="Int. J. Syst. Evol. Microbiol.">
        <title>Complete genome sequence of Corynebacterium casei LMG S-19264T (=DSM 44701T), isolated from a smear-ripened cheese.</title>
        <authorList>
            <consortium name="US DOE Joint Genome Institute (JGI-PGF)"/>
            <person name="Walter F."/>
            <person name="Albersmeier A."/>
            <person name="Kalinowski J."/>
            <person name="Ruckert C."/>
        </authorList>
    </citation>
    <scope>NUCLEOTIDE SEQUENCE [LARGE SCALE GENOMIC DNA]</scope>
    <source>
        <strain evidence="3 4">CGMCC 1.12976</strain>
    </source>
</reference>
<dbReference type="GO" id="GO:0016614">
    <property type="term" value="F:oxidoreductase activity, acting on CH-OH group of donors"/>
    <property type="evidence" value="ECO:0007669"/>
    <property type="project" value="InterPro"/>
</dbReference>